<protein>
    <submittedName>
        <fullName evidence="1">Uncharacterized protein</fullName>
    </submittedName>
</protein>
<keyword evidence="2" id="KW-1185">Reference proteome</keyword>
<gene>
    <name evidence="1" type="ORF">AG0111_0g3059</name>
</gene>
<dbReference type="EMBL" id="PDWZ02000002">
    <property type="protein sequence ID" value="KAB2108973.1"/>
    <property type="molecule type" value="Genomic_DNA"/>
</dbReference>
<comment type="caution">
    <text evidence="1">The sequence shown here is derived from an EMBL/GenBank/DDBJ whole genome shotgun (WGS) entry which is preliminary data.</text>
</comment>
<dbReference type="Proteomes" id="UP000293547">
    <property type="component" value="Unassembled WGS sequence"/>
</dbReference>
<evidence type="ECO:0000313" key="1">
    <source>
        <dbReference type="EMBL" id="KAB2108973.1"/>
    </source>
</evidence>
<organism evidence="1 2">
    <name type="scientific">Alternaria gaisen</name>
    <dbReference type="NCBI Taxonomy" id="167740"/>
    <lineage>
        <taxon>Eukaryota</taxon>
        <taxon>Fungi</taxon>
        <taxon>Dikarya</taxon>
        <taxon>Ascomycota</taxon>
        <taxon>Pezizomycotina</taxon>
        <taxon>Dothideomycetes</taxon>
        <taxon>Pleosporomycetidae</taxon>
        <taxon>Pleosporales</taxon>
        <taxon>Pleosporineae</taxon>
        <taxon>Pleosporaceae</taxon>
        <taxon>Alternaria</taxon>
        <taxon>Alternaria sect. Alternaria</taxon>
    </lineage>
</organism>
<reference evidence="1 2" key="1">
    <citation type="journal article" date="2019" name="bioRxiv">
        <title>Genomics, evolutionary history and diagnostics of the Alternaria alternata species group including apple and Asian pear pathotypes.</title>
        <authorList>
            <person name="Armitage A.D."/>
            <person name="Cockerton H.M."/>
            <person name="Sreenivasaprasad S."/>
            <person name="Woodhall J.W."/>
            <person name="Lane C.R."/>
            <person name="Harrison R.J."/>
            <person name="Clarkson J.P."/>
        </authorList>
    </citation>
    <scope>NUCLEOTIDE SEQUENCE [LARGE SCALE GENOMIC DNA]</scope>
    <source>
        <strain evidence="1 2">FERA 650</strain>
    </source>
</reference>
<accession>A0ACB6FX38</accession>
<proteinExistence type="predicted"/>
<evidence type="ECO:0000313" key="2">
    <source>
        <dbReference type="Proteomes" id="UP000293547"/>
    </source>
</evidence>
<sequence length="345" mass="39099">MGSWDNVNEWRSTMGVKSTFQNLNSDAGELAGRMEAQCKRLEATSQEVFRQRDIRIDAAYEALDRFVSELLQYTDGEVDIGIEGVPTLPIVVSCFKELAEFCESVVDKETLEAVEATQEIGEDGQIAARVKAWQETLGTTLNGLSQAVSRAEGLFNEKHGHHMSARDALNQAEGRRSDVMYIIFGDRDVDSAVDNCRRNEESWHRDADEAWNMWDQLRNLNNEHQGLLNNNLGQLSAELTKTADAMRSNYVKIGEERKVDSACWIASRALQFHVVRNTEYTSRDDALRHVFKLIHTVNKTVDSDSDVIRLKANIEDIVAAKLGEEKKEQLHKEKVYVSVEEEVDF</sequence>
<name>A0ACB6FX38_9PLEO</name>